<keyword evidence="3" id="KW-1185">Reference proteome</keyword>
<keyword evidence="1" id="KW-0732">Signal</keyword>
<evidence type="ECO:0000313" key="2">
    <source>
        <dbReference type="EMBL" id="SEK31598.1"/>
    </source>
</evidence>
<feature type="chain" id="PRO_5011479898" description="Sensory transduction regulator" evidence="1">
    <location>
        <begin position="20"/>
        <end position="139"/>
    </location>
</feature>
<dbReference type="OrthoDB" id="1161930at2"/>
<evidence type="ECO:0000313" key="3">
    <source>
        <dbReference type="Proteomes" id="UP000198521"/>
    </source>
</evidence>
<accession>A0A1H7G0E1</accession>
<feature type="signal peptide" evidence="1">
    <location>
        <begin position="1"/>
        <end position="19"/>
    </location>
</feature>
<proteinExistence type="predicted"/>
<protein>
    <recommendedName>
        <fullName evidence="4">Sensory transduction regulator</fullName>
    </recommendedName>
</protein>
<name>A0A1H7G0E1_AQUAM</name>
<dbReference type="STRING" id="1038014.SAMN04487910_0233"/>
<sequence>MKTIILMLCMAFTMPMINAQTSSNSKVTVNYSSDDTGGKGYKVNISISNTDDTYTLKASFPSHKTDEVKKFLNNHLEAKMSKVYGSYAWNYNSKGEEGYKVKLRKGKLSVYLDKEALSIDLLEDLIDAFSDLRDLIKDK</sequence>
<dbReference type="EMBL" id="FOAB01000001">
    <property type="protein sequence ID" value="SEK31598.1"/>
    <property type="molecule type" value="Genomic_DNA"/>
</dbReference>
<evidence type="ECO:0008006" key="4">
    <source>
        <dbReference type="Google" id="ProtNLM"/>
    </source>
</evidence>
<gene>
    <name evidence="2" type="ORF">SAMN04487910_0233</name>
</gene>
<dbReference type="RefSeq" id="WP_139195565.1">
    <property type="nucleotide sequence ID" value="NZ_FOAB01000001.1"/>
</dbReference>
<dbReference type="Proteomes" id="UP000198521">
    <property type="component" value="Unassembled WGS sequence"/>
</dbReference>
<dbReference type="AlphaFoldDB" id="A0A1H7G0E1"/>
<organism evidence="2 3">
    <name type="scientific">Aquimarina amphilecti</name>
    <dbReference type="NCBI Taxonomy" id="1038014"/>
    <lineage>
        <taxon>Bacteria</taxon>
        <taxon>Pseudomonadati</taxon>
        <taxon>Bacteroidota</taxon>
        <taxon>Flavobacteriia</taxon>
        <taxon>Flavobacteriales</taxon>
        <taxon>Flavobacteriaceae</taxon>
        <taxon>Aquimarina</taxon>
    </lineage>
</organism>
<evidence type="ECO:0000256" key="1">
    <source>
        <dbReference type="SAM" id="SignalP"/>
    </source>
</evidence>
<reference evidence="2 3" key="1">
    <citation type="submission" date="2016-10" db="EMBL/GenBank/DDBJ databases">
        <authorList>
            <person name="de Groot N.N."/>
        </authorList>
    </citation>
    <scope>NUCLEOTIDE SEQUENCE [LARGE SCALE GENOMIC DNA]</scope>
    <source>
        <strain evidence="2 3">DSM 25232</strain>
    </source>
</reference>